<protein>
    <submittedName>
        <fullName evidence="1">Uncharacterized protein</fullName>
    </submittedName>
</protein>
<sequence length="80" mass="8890">MHSTVEFNKKLKRWEMVAWTNLGDGIQISSAVVPLTATNRRRAVTEMHKVKLSLDQMSNLDSDALVVGAHLKGISHHVAL</sequence>
<organism evidence="1">
    <name type="scientific">uncultured Caudovirales phage</name>
    <dbReference type="NCBI Taxonomy" id="2100421"/>
    <lineage>
        <taxon>Viruses</taxon>
        <taxon>Duplodnaviria</taxon>
        <taxon>Heunggongvirae</taxon>
        <taxon>Uroviricota</taxon>
        <taxon>Caudoviricetes</taxon>
        <taxon>Peduoviridae</taxon>
        <taxon>Maltschvirus</taxon>
        <taxon>Maltschvirus maltsch</taxon>
    </lineage>
</organism>
<dbReference type="EMBL" id="LR796237">
    <property type="protein sequence ID" value="CAB4129859.1"/>
    <property type="molecule type" value="Genomic_DNA"/>
</dbReference>
<accession>A0A6J5LDZ3</accession>
<evidence type="ECO:0000313" key="1">
    <source>
        <dbReference type="EMBL" id="CAB4129859.1"/>
    </source>
</evidence>
<proteinExistence type="predicted"/>
<gene>
    <name evidence="1" type="ORF">UFOVP116_149</name>
</gene>
<name>A0A6J5LDZ3_9CAUD</name>
<reference evidence="1" key="1">
    <citation type="submission" date="2020-04" db="EMBL/GenBank/DDBJ databases">
        <authorList>
            <person name="Chiriac C."/>
            <person name="Salcher M."/>
            <person name="Ghai R."/>
            <person name="Kavagutti S V."/>
        </authorList>
    </citation>
    <scope>NUCLEOTIDE SEQUENCE</scope>
</reference>